<reference evidence="2 3" key="1">
    <citation type="journal article" date="2016" name="J. Microbiol.">
        <title>Dankookia rubra gen. nov., sp. nov., an alphaproteobacterium isolated from sediment of a shallow stream.</title>
        <authorList>
            <person name="Kim W.H."/>
            <person name="Kim D.H."/>
            <person name="Kang K."/>
            <person name="Ahn T.Y."/>
        </authorList>
    </citation>
    <scope>NUCLEOTIDE SEQUENCE [LARGE SCALE GENOMIC DNA]</scope>
    <source>
        <strain evidence="2 3">JCM30602</strain>
    </source>
</reference>
<dbReference type="AlphaFoldDB" id="A0A4R5QGD8"/>
<dbReference type="Pfam" id="PF01724">
    <property type="entry name" value="DUF29"/>
    <property type="match status" value="1"/>
</dbReference>
<feature type="region of interest" description="Disordered" evidence="1">
    <location>
        <begin position="152"/>
        <end position="171"/>
    </location>
</feature>
<protein>
    <submittedName>
        <fullName evidence="2">DUF29 family protein</fullName>
    </submittedName>
</protein>
<dbReference type="EMBL" id="SMSJ01000017">
    <property type="protein sequence ID" value="TDH61789.1"/>
    <property type="molecule type" value="Genomic_DNA"/>
</dbReference>
<evidence type="ECO:0000313" key="3">
    <source>
        <dbReference type="Proteomes" id="UP000295096"/>
    </source>
</evidence>
<feature type="compositionally biased region" description="Gly residues" evidence="1">
    <location>
        <begin position="1"/>
        <end position="11"/>
    </location>
</feature>
<gene>
    <name evidence="2" type="ORF">E2C06_14720</name>
</gene>
<evidence type="ECO:0000256" key="1">
    <source>
        <dbReference type="SAM" id="MobiDB-lite"/>
    </source>
</evidence>
<evidence type="ECO:0000313" key="2">
    <source>
        <dbReference type="EMBL" id="TDH61789.1"/>
    </source>
</evidence>
<dbReference type="OrthoDB" id="425753at2"/>
<dbReference type="Proteomes" id="UP000295096">
    <property type="component" value="Unassembled WGS sequence"/>
</dbReference>
<comment type="caution">
    <text evidence="2">The sequence shown here is derived from an EMBL/GenBank/DDBJ whole genome shotgun (WGS) entry which is preliminary data.</text>
</comment>
<keyword evidence="3" id="KW-1185">Reference proteome</keyword>
<feature type="region of interest" description="Disordered" evidence="1">
    <location>
        <begin position="1"/>
        <end position="63"/>
    </location>
</feature>
<accession>A0A4R5QGD8</accession>
<dbReference type="Gene3D" id="1.20.1220.20">
    <property type="entry name" value="Uncharcterised protein PF01724"/>
    <property type="match status" value="1"/>
</dbReference>
<name>A0A4R5QGD8_9PROT</name>
<proteinExistence type="predicted"/>
<organism evidence="2 3">
    <name type="scientific">Dankookia rubra</name>
    <dbReference type="NCBI Taxonomy" id="1442381"/>
    <lineage>
        <taxon>Bacteria</taxon>
        <taxon>Pseudomonadati</taxon>
        <taxon>Pseudomonadota</taxon>
        <taxon>Alphaproteobacteria</taxon>
        <taxon>Acetobacterales</taxon>
        <taxon>Roseomonadaceae</taxon>
        <taxon>Dankookia</taxon>
    </lineage>
</organism>
<sequence>MPCGARGGNWPGSGNPRRHGAIVADGRCHAGRSLPPRNPHLVDRPGGAAAPRRRGGAGERGNHLDRAKVAEDVESVGRSEAQAVDSLMVQALVHAPEIAASPDQVAARKWRNGISARLVGARRRLGPSMAQQLDVQDIDAAARRLVLDLDMRRPPRPLPATTDRTPAELLDESRGAEALIARLAPR</sequence>